<dbReference type="Pfam" id="PF10269">
    <property type="entry name" value="Tmemb_185A"/>
    <property type="match status" value="1"/>
</dbReference>
<dbReference type="InterPro" id="IPR019396">
    <property type="entry name" value="TM_Fragile-X-F-assoc"/>
</dbReference>
<keyword evidence="1" id="KW-0472">Membrane</keyword>
<feature type="transmembrane region" description="Helical" evidence="1">
    <location>
        <begin position="101"/>
        <end position="120"/>
    </location>
</feature>
<keyword evidence="3" id="KW-1185">Reference proteome</keyword>
<dbReference type="EMBL" id="CP012525">
    <property type="protein sequence ID" value="ALC43745.1"/>
    <property type="molecule type" value="Genomic_DNA"/>
</dbReference>
<feature type="transmembrane region" description="Helical" evidence="1">
    <location>
        <begin position="31"/>
        <end position="53"/>
    </location>
</feature>
<dbReference type="OrthoDB" id="10258440at2759"/>
<dbReference type="Proteomes" id="UP000494163">
    <property type="component" value="Chromosome 3L"/>
</dbReference>
<dbReference type="PANTHER" id="PTHR13568:SF4">
    <property type="entry name" value="TRANSMEMBRANE PROTEIN 60"/>
    <property type="match status" value="1"/>
</dbReference>
<feature type="transmembrane region" description="Helical" evidence="1">
    <location>
        <begin position="74"/>
        <end position="95"/>
    </location>
</feature>
<dbReference type="PANTHER" id="PTHR13568">
    <property type="entry name" value="FAM11A, B PROTEIN"/>
    <property type="match status" value="1"/>
</dbReference>
<evidence type="ECO:0000256" key="1">
    <source>
        <dbReference type="SAM" id="Phobius"/>
    </source>
</evidence>
<reference evidence="2 3" key="1">
    <citation type="submission" date="2015-08" db="EMBL/GenBank/DDBJ databases">
        <title>Ancestral chromatin configuration constrains chromatin evolution on differentiating sex chromosomes in Drosophila.</title>
        <authorList>
            <person name="Zhou Q."/>
            <person name="Bachtrog D."/>
        </authorList>
    </citation>
    <scope>NUCLEOTIDE SEQUENCE [LARGE SCALE GENOMIC DNA]</scope>
    <source>
        <tissue evidence="2">Whole larvae</tissue>
    </source>
</reference>
<accession>A0A0M4EZE4</accession>
<dbReference type="OMA" id="RTHWNWF"/>
<name>A0A0M4EZE4_DROBS</name>
<evidence type="ECO:0000313" key="3">
    <source>
        <dbReference type="Proteomes" id="UP000494163"/>
    </source>
</evidence>
<gene>
    <name evidence="2" type="ORF">Dbus_chr3Lg911</name>
</gene>
<feature type="transmembrane region" description="Helical" evidence="1">
    <location>
        <begin position="7"/>
        <end position="25"/>
    </location>
</feature>
<evidence type="ECO:0000313" key="2">
    <source>
        <dbReference type="EMBL" id="ALC43745.1"/>
    </source>
</evidence>
<dbReference type="AlphaFoldDB" id="A0A0M4EZE4"/>
<keyword evidence="1" id="KW-1133">Transmembrane helix</keyword>
<proteinExistence type="predicted"/>
<keyword evidence="1" id="KW-0812">Transmembrane</keyword>
<sequence>MTLAHRALFTWFIVLVFLILLCLRLDPRTTWNWFVTFTPLWFFDCILIIYVIIKFIRKWRNLNRLTDLLFHYKWSIGGVLLTITSQVMICMTLEYPQQIPIYVTMAPLVLLLSTAIFYVGNTLYQREGLIGWLH</sequence>
<protein>
    <submittedName>
        <fullName evidence="2">CG13919</fullName>
    </submittedName>
</protein>
<dbReference type="STRING" id="30019.A0A0M4EZE4"/>
<organism evidence="2 3">
    <name type="scientific">Drosophila busckii</name>
    <name type="common">Fruit fly</name>
    <dbReference type="NCBI Taxonomy" id="30019"/>
    <lineage>
        <taxon>Eukaryota</taxon>
        <taxon>Metazoa</taxon>
        <taxon>Ecdysozoa</taxon>
        <taxon>Arthropoda</taxon>
        <taxon>Hexapoda</taxon>
        <taxon>Insecta</taxon>
        <taxon>Pterygota</taxon>
        <taxon>Neoptera</taxon>
        <taxon>Endopterygota</taxon>
        <taxon>Diptera</taxon>
        <taxon>Brachycera</taxon>
        <taxon>Muscomorpha</taxon>
        <taxon>Ephydroidea</taxon>
        <taxon>Drosophilidae</taxon>
        <taxon>Drosophila</taxon>
    </lineage>
</organism>